<gene>
    <name evidence="14" type="ORF">HF519_16280</name>
</gene>
<dbReference type="Gene3D" id="1.10.1040.10">
    <property type="entry name" value="N-(1-d-carboxylethyl)-l-norvaline Dehydrogenase, domain 2"/>
    <property type="match status" value="1"/>
</dbReference>
<comment type="similarity">
    <text evidence="3 11">Belongs to the ketopantoate reductase family.</text>
</comment>
<evidence type="ECO:0000256" key="6">
    <source>
        <dbReference type="ARBA" id="ARBA00022655"/>
    </source>
</evidence>
<sequence>MSAPAPDAVAVVGSGAVGTTLAAALAEAGHPIVVCGGTPLDAITLTDHRGERRYPVRWAERPADLPAARWVLLATKIHQTSSVLPWLSALAGPDSHVIAAQNGVDHRDRLSPVVDGAVAPALVYINAERTGPGAARARLTERELVLPDDAAGHCVARLFDGTWVRAEIAADFRTAAWLKLLTNAVANPVTALTGRRIEVLRDPAVAELATDVLRETVAVGRAEGAVLPDECVEQTLRWLQGLQPGSTSSMLQDRLAGRALEYEGLTGVIVRLADRHGIPVPANRALLALLGALECGAG</sequence>
<comment type="pathway">
    <text evidence="2 11">Cofactor biosynthesis; (R)-pantothenate biosynthesis; (R)-pantoate from 3-methyl-2-oxobutanoate: step 2/2.</text>
</comment>
<feature type="domain" description="Ketopantoate reductase C-terminal" evidence="13">
    <location>
        <begin position="171"/>
        <end position="294"/>
    </location>
</feature>
<dbReference type="EC" id="1.1.1.169" evidence="4 11"/>
<dbReference type="NCBIfam" id="TIGR00745">
    <property type="entry name" value="apbA_panE"/>
    <property type="match status" value="1"/>
</dbReference>
<keyword evidence="6 11" id="KW-0566">Pantothenate biosynthesis</keyword>
<keyword evidence="8 11" id="KW-0560">Oxidoreductase</keyword>
<dbReference type="FunFam" id="1.10.1040.10:FF:000017">
    <property type="entry name" value="2-dehydropantoate 2-reductase"/>
    <property type="match status" value="1"/>
</dbReference>
<dbReference type="Gene3D" id="3.40.50.720">
    <property type="entry name" value="NAD(P)-binding Rossmann-like Domain"/>
    <property type="match status" value="1"/>
</dbReference>
<dbReference type="AlphaFoldDB" id="A0A848DKM8"/>
<evidence type="ECO:0000313" key="15">
    <source>
        <dbReference type="Proteomes" id="UP000586918"/>
    </source>
</evidence>
<dbReference type="InterPro" id="IPR003710">
    <property type="entry name" value="ApbA"/>
</dbReference>
<keyword evidence="7 11" id="KW-0521">NADP</keyword>
<dbReference type="PANTHER" id="PTHR43765:SF2">
    <property type="entry name" value="2-DEHYDROPANTOATE 2-REDUCTASE"/>
    <property type="match status" value="1"/>
</dbReference>
<evidence type="ECO:0000256" key="8">
    <source>
        <dbReference type="ARBA" id="ARBA00023002"/>
    </source>
</evidence>
<feature type="domain" description="Ketopantoate reductase N-terminal" evidence="12">
    <location>
        <begin position="9"/>
        <end position="138"/>
    </location>
</feature>
<dbReference type="Proteomes" id="UP000586918">
    <property type="component" value="Unassembled WGS sequence"/>
</dbReference>
<comment type="catalytic activity">
    <reaction evidence="10 11">
        <text>(R)-pantoate + NADP(+) = 2-dehydropantoate + NADPH + H(+)</text>
        <dbReference type="Rhea" id="RHEA:16233"/>
        <dbReference type="ChEBI" id="CHEBI:11561"/>
        <dbReference type="ChEBI" id="CHEBI:15378"/>
        <dbReference type="ChEBI" id="CHEBI:15980"/>
        <dbReference type="ChEBI" id="CHEBI:57783"/>
        <dbReference type="ChEBI" id="CHEBI:58349"/>
        <dbReference type="EC" id="1.1.1.169"/>
    </reaction>
</comment>
<reference evidence="14 15" key="1">
    <citation type="submission" date="2020-04" db="EMBL/GenBank/DDBJ databases">
        <authorList>
            <person name="Klaysubun C."/>
            <person name="Duangmal K."/>
            <person name="Lipun K."/>
        </authorList>
    </citation>
    <scope>NUCLEOTIDE SEQUENCE [LARGE SCALE GENOMIC DNA]</scope>
    <source>
        <strain evidence="14 15">DSM 45300</strain>
    </source>
</reference>
<evidence type="ECO:0000256" key="7">
    <source>
        <dbReference type="ARBA" id="ARBA00022857"/>
    </source>
</evidence>
<dbReference type="Pfam" id="PF08546">
    <property type="entry name" value="ApbA_C"/>
    <property type="match status" value="1"/>
</dbReference>
<dbReference type="SUPFAM" id="SSF48179">
    <property type="entry name" value="6-phosphogluconate dehydrogenase C-terminal domain-like"/>
    <property type="match status" value="1"/>
</dbReference>
<organism evidence="14 15">
    <name type="scientific">Pseudonocardia bannensis</name>
    <dbReference type="NCBI Taxonomy" id="630973"/>
    <lineage>
        <taxon>Bacteria</taxon>
        <taxon>Bacillati</taxon>
        <taxon>Actinomycetota</taxon>
        <taxon>Actinomycetes</taxon>
        <taxon>Pseudonocardiales</taxon>
        <taxon>Pseudonocardiaceae</taxon>
        <taxon>Pseudonocardia</taxon>
    </lineage>
</organism>
<evidence type="ECO:0000256" key="11">
    <source>
        <dbReference type="RuleBase" id="RU362068"/>
    </source>
</evidence>
<dbReference type="SUPFAM" id="SSF51735">
    <property type="entry name" value="NAD(P)-binding Rossmann-fold domains"/>
    <property type="match status" value="1"/>
</dbReference>
<comment type="function">
    <text evidence="1 11">Catalyzes the NADPH-dependent reduction of ketopantoate into pantoic acid.</text>
</comment>
<protein>
    <recommendedName>
        <fullName evidence="5 11">2-dehydropantoate 2-reductase</fullName>
        <ecNumber evidence="4 11">1.1.1.169</ecNumber>
    </recommendedName>
    <alternativeName>
        <fullName evidence="9 11">Ketopantoate reductase</fullName>
    </alternativeName>
</protein>
<evidence type="ECO:0000256" key="4">
    <source>
        <dbReference type="ARBA" id="ARBA00013014"/>
    </source>
</evidence>
<dbReference type="RefSeq" id="WP_169413804.1">
    <property type="nucleotide sequence ID" value="NZ_JAAXKZ010000057.1"/>
</dbReference>
<evidence type="ECO:0000256" key="3">
    <source>
        <dbReference type="ARBA" id="ARBA00007870"/>
    </source>
</evidence>
<dbReference type="PANTHER" id="PTHR43765">
    <property type="entry name" value="2-DEHYDROPANTOATE 2-REDUCTASE-RELATED"/>
    <property type="match status" value="1"/>
</dbReference>
<evidence type="ECO:0000259" key="12">
    <source>
        <dbReference type="Pfam" id="PF02558"/>
    </source>
</evidence>
<dbReference type="NCBIfam" id="NF005091">
    <property type="entry name" value="PRK06522.2-2"/>
    <property type="match status" value="1"/>
</dbReference>
<dbReference type="GO" id="GO:0005737">
    <property type="term" value="C:cytoplasm"/>
    <property type="evidence" value="ECO:0007669"/>
    <property type="project" value="TreeGrafter"/>
</dbReference>
<dbReference type="GO" id="GO:0015940">
    <property type="term" value="P:pantothenate biosynthetic process"/>
    <property type="evidence" value="ECO:0007669"/>
    <property type="project" value="UniProtKB-UniPathway"/>
</dbReference>
<evidence type="ECO:0000313" key="14">
    <source>
        <dbReference type="EMBL" id="NMH93103.1"/>
    </source>
</evidence>
<dbReference type="InterPro" id="IPR008927">
    <property type="entry name" value="6-PGluconate_DH-like_C_sf"/>
</dbReference>
<dbReference type="GO" id="GO:0050661">
    <property type="term" value="F:NADP binding"/>
    <property type="evidence" value="ECO:0007669"/>
    <property type="project" value="TreeGrafter"/>
</dbReference>
<evidence type="ECO:0000256" key="1">
    <source>
        <dbReference type="ARBA" id="ARBA00002919"/>
    </source>
</evidence>
<dbReference type="InterPro" id="IPR013332">
    <property type="entry name" value="KPR_N"/>
</dbReference>
<proteinExistence type="inferred from homology"/>
<dbReference type="GO" id="GO:0008677">
    <property type="term" value="F:2-dehydropantoate 2-reductase activity"/>
    <property type="evidence" value="ECO:0007669"/>
    <property type="project" value="UniProtKB-EC"/>
</dbReference>
<evidence type="ECO:0000256" key="9">
    <source>
        <dbReference type="ARBA" id="ARBA00032024"/>
    </source>
</evidence>
<dbReference type="Pfam" id="PF02558">
    <property type="entry name" value="ApbA"/>
    <property type="match status" value="1"/>
</dbReference>
<dbReference type="InterPro" id="IPR013328">
    <property type="entry name" value="6PGD_dom2"/>
</dbReference>
<evidence type="ECO:0000259" key="13">
    <source>
        <dbReference type="Pfam" id="PF08546"/>
    </source>
</evidence>
<comment type="caution">
    <text evidence="14">The sequence shown here is derived from an EMBL/GenBank/DDBJ whole genome shotgun (WGS) entry which is preliminary data.</text>
</comment>
<dbReference type="EMBL" id="JAAXKZ010000057">
    <property type="protein sequence ID" value="NMH93103.1"/>
    <property type="molecule type" value="Genomic_DNA"/>
</dbReference>
<evidence type="ECO:0000256" key="5">
    <source>
        <dbReference type="ARBA" id="ARBA00019465"/>
    </source>
</evidence>
<dbReference type="InterPro" id="IPR036291">
    <property type="entry name" value="NAD(P)-bd_dom_sf"/>
</dbReference>
<name>A0A848DKM8_9PSEU</name>
<dbReference type="UniPathway" id="UPA00028">
    <property type="reaction ID" value="UER00004"/>
</dbReference>
<keyword evidence="15" id="KW-1185">Reference proteome</keyword>
<dbReference type="InterPro" id="IPR050838">
    <property type="entry name" value="Ketopantoate_reductase"/>
</dbReference>
<accession>A0A848DKM8</accession>
<evidence type="ECO:0000256" key="10">
    <source>
        <dbReference type="ARBA" id="ARBA00048793"/>
    </source>
</evidence>
<evidence type="ECO:0000256" key="2">
    <source>
        <dbReference type="ARBA" id="ARBA00004994"/>
    </source>
</evidence>
<dbReference type="InterPro" id="IPR013752">
    <property type="entry name" value="KPA_reductase"/>
</dbReference>